<sequence length="1348" mass="151230">MASDAAPTSTVTHDDEFSPPGLDHDALGYAKAHQDATINDAEIPNPLAEVVYSPPIGLSTDEVNRRIIAILTESLQKHETDADGRSYLEPLFRKDLCFGTVAFVGVLTLVAQKDHARVPCVIYFVLLTGWLALNAFVKLTMKRIRRSRVSERVKDILTSFRSDIGATVHSELEQKRFSFDPPNSVLIPVYRNREWKRLPTNVLVSGDVFKMKPGEVFPCDCRIILKCDVEGNVVLGDEVFQFGSVCGSVGEPKPNVEFIDGTFIAQSDAMLPQLKAFLDTKLYGNPLVNRGLERNVFEAPFESNGGSCKNSVWDLSDSTHFSRMHITNIEMSVYLILTAVAALTHGWLNGISEWKSTLFVVSTLLICFAFPGFEPLVQLADIWGNVKLQTLFNWHNEKRLTVDICPQLSSSSSSTFIGGSKAGSVDSDMDADQIPLVNHLKELNKVMKRGLDSAGSLLHVLSSVTLLCFVDDVGLLTEGCATLQEIAIIKGNDIERANTMRSMVDSPPRNMNSTISLRGKSSIESDDSAYLSLKKGESYRECATCGISSTGHEHLVILDVYSDSSQFGKQYVRFNNEDERGCLPQLLPLSFAMSVTQFPRYQPPSLFRLPPELIYTYVGMLSNERFCDFTDCLCTFTGSIGLKRSFSRRFRLMRFVILIDEAHGPNGMLLLFFLRDPRKQIVQMFAKGKLDMLLERNLNYHNHQQGKILGVNRLMKRKLKELNMQWVSSGMVSFAYAYKPIHLEEFNMLMAHLDSTTVFSVKTGKSEGRRKRKYMYLEGATPISMQLGGEDLYSWFKQFKKQDKSEPSEPWDTIPKSTKKRILKGYVGDMVSACLKNTVLLGMSADKRLYPKEVPSRIQSFHDAGVRFVYFSKHDERQTRVTGAHLGLETSWNSMISLANSERSTYINQEGNVVLPSGIENIKRHIAEVDDIPLQVSLFANCNPKNTAEMLGILRNNGETIMCIGGGLRPSNFYVFREAHSSVSVAQGYHPVCRFCRGKRWSGVARAHMFDEALPEMKLSAALTSLPCDLQTSTMYKVADPYYVMEMLYEVLRVARHVSTNIQESAAFMKLACHSLAWLLFLQACTGFADFIQPMDFALTLCAYIPMVSISLLSNPPDDKIMETLPNKIHKDDLKVKGKSMLRNYSRLFLATTLTAVGYCICLFIINRTVTAELSTRGVAMEIGNCDSPFRMPLRQCVNKVRDTLAAHRQTLGEDMVTVHPDTPHVLAQLCASVLLVFNLATASSSWVNKYGHGSNWPWHNINWMLTSLAVIVGHIAILALRIRLSQISSREVALLFPLHAIGFGPGLALMIVLFDQLIKLQLRRERNIEQKFLELLFSTRLGMWSPK</sequence>
<evidence type="ECO:0000313" key="4">
    <source>
        <dbReference type="Proteomes" id="UP000236319"/>
    </source>
</evidence>
<feature type="compositionally biased region" description="Polar residues" evidence="1">
    <location>
        <begin position="1"/>
        <end position="11"/>
    </location>
</feature>
<dbReference type="Gene3D" id="2.70.150.10">
    <property type="entry name" value="Calcium-transporting ATPase, cytoplasmic transduction domain A"/>
    <property type="match status" value="1"/>
</dbReference>
<feature type="transmembrane region" description="Helical" evidence="2">
    <location>
        <begin position="331"/>
        <end position="348"/>
    </location>
</feature>
<feature type="transmembrane region" description="Helical" evidence="2">
    <location>
        <begin position="116"/>
        <end position="137"/>
    </location>
</feature>
<dbReference type="GeneID" id="39872932"/>
<dbReference type="SUPFAM" id="SSF81653">
    <property type="entry name" value="Calcium ATPase, transduction domain A"/>
    <property type="match status" value="1"/>
</dbReference>
<feature type="transmembrane region" description="Helical" evidence="2">
    <location>
        <begin position="1293"/>
        <end position="1315"/>
    </location>
</feature>
<feature type="transmembrane region" description="Helical" evidence="2">
    <location>
        <begin position="1262"/>
        <end position="1281"/>
    </location>
</feature>
<reference evidence="3 4" key="1">
    <citation type="journal article" date="2017" name="BMC Genomics">
        <title>Whole-genome assembly of Babesia ovata and comparative genomics between closely related pathogens.</title>
        <authorList>
            <person name="Yamagishi J."/>
            <person name="Asada M."/>
            <person name="Hakimi H."/>
            <person name="Tanaka T.Q."/>
            <person name="Sugimoto C."/>
            <person name="Kawazu S."/>
        </authorList>
    </citation>
    <scope>NUCLEOTIDE SEQUENCE [LARGE SCALE GENOMIC DNA]</scope>
    <source>
        <strain evidence="3 4">Miyake</strain>
    </source>
</reference>
<keyword evidence="2" id="KW-0812">Transmembrane</keyword>
<feature type="compositionally biased region" description="Basic and acidic residues" evidence="1">
    <location>
        <begin position="12"/>
        <end position="24"/>
    </location>
</feature>
<dbReference type="RefSeq" id="XP_028865405.1">
    <property type="nucleotide sequence ID" value="XM_029009572.1"/>
</dbReference>
<dbReference type="Proteomes" id="UP000236319">
    <property type="component" value="Unassembled WGS sequence"/>
</dbReference>
<dbReference type="PANTHER" id="PTHR13219:SF6">
    <property type="entry name" value="TRANSMEMBRANE PROTEIN 94"/>
    <property type="match status" value="1"/>
</dbReference>
<protein>
    <submittedName>
        <fullName evidence="3">Conserved Plasmodium membrane</fullName>
    </submittedName>
</protein>
<proteinExistence type="predicted"/>
<name>A0A2H6K833_9APIC</name>
<feature type="region of interest" description="Disordered" evidence="1">
    <location>
        <begin position="1"/>
        <end position="24"/>
    </location>
</feature>
<keyword evidence="2" id="KW-0472">Membrane</keyword>
<evidence type="ECO:0000313" key="3">
    <source>
        <dbReference type="EMBL" id="GBE59162.1"/>
    </source>
</evidence>
<feature type="transmembrane region" description="Helical" evidence="2">
    <location>
        <begin position="1148"/>
        <end position="1167"/>
    </location>
</feature>
<dbReference type="VEuPathDB" id="PiroplasmaDB:BOVATA_006550"/>
<dbReference type="InterPro" id="IPR023298">
    <property type="entry name" value="ATPase_P-typ_TM_dom_sf"/>
</dbReference>
<keyword evidence="2" id="KW-1133">Transmembrane helix</keyword>
<gene>
    <name evidence="3" type="ORF">BOVATA_006550</name>
</gene>
<feature type="transmembrane region" description="Helical" evidence="2">
    <location>
        <begin position="1097"/>
        <end position="1114"/>
    </location>
</feature>
<feature type="transmembrane region" description="Helical" evidence="2">
    <location>
        <begin position="1226"/>
        <end position="1242"/>
    </location>
</feature>
<keyword evidence="4" id="KW-1185">Reference proteome</keyword>
<dbReference type="Gene3D" id="1.20.1110.10">
    <property type="entry name" value="Calcium-transporting ATPase, transmembrane domain"/>
    <property type="match status" value="1"/>
</dbReference>
<dbReference type="InterPro" id="IPR008250">
    <property type="entry name" value="ATPase_P-typ_transduc_dom_A_sf"/>
</dbReference>
<dbReference type="EMBL" id="BDSA01000001">
    <property type="protein sequence ID" value="GBE59162.1"/>
    <property type="molecule type" value="Genomic_DNA"/>
</dbReference>
<organism evidence="3 4">
    <name type="scientific">Babesia ovata</name>
    <dbReference type="NCBI Taxonomy" id="189622"/>
    <lineage>
        <taxon>Eukaryota</taxon>
        <taxon>Sar</taxon>
        <taxon>Alveolata</taxon>
        <taxon>Apicomplexa</taxon>
        <taxon>Aconoidasida</taxon>
        <taxon>Piroplasmida</taxon>
        <taxon>Babesiidae</taxon>
        <taxon>Babesia</taxon>
    </lineage>
</organism>
<evidence type="ECO:0000256" key="2">
    <source>
        <dbReference type="SAM" id="Phobius"/>
    </source>
</evidence>
<evidence type="ECO:0000256" key="1">
    <source>
        <dbReference type="SAM" id="MobiDB-lite"/>
    </source>
</evidence>
<dbReference type="PANTHER" id="PTHR13219">
    <property type="entry name" value="TRANSMEMBRANE PROTEIN 94"/>
    <property type="match status" value="1"/>
</dbReference>
<dbReference type="OrthoDB" id="5568754at2759"/>
<dbReference type="InterPro" id="IPR039720">
    <property type="entry name" value="TMEM94"/>
</dbReference>
<dbReference type="SUPFAM" id="SSF81665">
    <property type="entry name" value="Calcium ATPase, transmembrane domain M"/>
    <property type="match status" value="1"/>
</dbReference>
<accession>A0A2H6K833</accession>
<comment type="caution">
    <text evidence="3">The sequence shown here is derived from an EMBL/GenBank/DDBJ whole genome shotgun (WGS) entry which is preliminary data.</text>
</comment>